<evidence type="ECO:0000313" key="9">
    <source>
        <dbReference type="EMBL" id="TDQ84290.1"/>
    </source>
</evidence>
<accession>A0A4R6WVT0</accession>
<proteinExistence type="inferred from homology"/>
<organism evidence="9 10">
    <name type="scientific">Dongia mobilis</name>
    <dbReference type="NCBI Taxonomy" id="578943"/>
    <lineage>
        <taxon>Bacteria</taxon>
        <taxon>Pseudomonadati</taxon>
        <taxon>Pseudomonadota</taxon>
        <taxon>Alphaproteobacteria</taxon>
        <taxon>Rhodospirillales</taxon>
        <taxon>Dongiaceae</taxon>
        <taxon>Dongia</taxon>
    </lineage>
</organism>
<dbReference type="EMBL" id="SNYW01000006">
    <property type="protein sequence ID" value="TDQ84290.1"/>
    <property type="molecule type" value="Genomic_DNA"/>
</dbReference>
<keyword evidence="3" id="KW-1003">Cell membrane</keyword>
<gene>
    <name evidence="9" type="ORF">A8950_0839</name>
</gene>
<reference evidence="9 10" key="1">
    <citation type="submission" date="2019-03" db="EMBL/GenBank/DDBJ databases">
        <title>Genomic Encyclopedia of Type Strains, Phase III (KMG-III): the genomes of soil and plant-associated and newly described type strains.</title>
        <authorList>
            <person name="Whitman W."/>
        </authorList>
    </citation>
    <scope>NUCLEOTIDE SEQUENCE [LARGE SCALE GENOMIC DNA]</scope>
    <source>
        <strain evidence="9 10">CGMCC 1.7660</strain>
    </source>
</reference>
<evidence type="ECO:0000256" key="2">
    <source>
        <dbReference type="ARBA" id="ARBA00007776"/>
    </source>
</evidence>
<dbReference type="GO" id="GO:0005886">
    <property type="term" value="C:plasma membrane"/>
    <property type="evidence" value="ECO:0007669"/>
    <property type="project" value="UniProtKB-SubCell"/>
</dbReference>
<dbReference type="NCBIfam" id="TIGR03426">
    <property type="entry name" value="shape_MreD"/>
    <property type="match status" value="1"/>
</dbReference>
<evidence type="ECO:0000256" key="3">
    <source>
        <dbReference type="ARBA" id="ARBA00022475"/>
    </source>
</evidence>
<evidence type="ECO:0000256" key="5">
    <source>
        <dbReference type="ARBA" id="ARBA00022960"/>
    </source>
</evidence>
<feature type="transmembrane region" description="Helical" evidence="8">
    <location>
        <begin position="76"/>
        <end position="97"/>
    </location>
</feature>
<feature type="transmembrane region" description="Helical" evidence="8">
    <location>
        <begin position="39"/>
        <end position="56"/>
    </location>
</feature>
<comment type="caution">
    <text evidence="9">The sequence shown here is derived from an EMBL/GenBank/DDBJ whole genome shotgun (WGS) entry which is preliminary data.</text>
</comment>
<dbReference type="GO" id="GO:0008360">
    <property type="term" value="P:regulation of cell shape"/>
    <property type="evidence" value="ECO:0007669"/>
    <property type="project" value="UniProtKB-KW"/>
</dbReference>
<evidence type="ECO:0000256" key="8">
    <source>
        <dbReference type="SAM" id="Phobius"/>
    </source>
</evidence>
<evidence type="ECO:0000313" key="10">
    <source>
        <dbReference type="Proteomes" id="UP000295783"/>
    </source>
</evidence>
<dbReference type="AlphaFoldDB" id="A0A4R6WVT0"/>
<protein>
    <submittedName>
        <fullName evidence="9">Rod shape-determining protein MreD</fullName>
    </submittedName>
</protein>
<name>A0A4R6WVT0_9PROT</name>
<dbReference type="RefSeq" id="WP_133612328.1">
    <property type="nucleotide sequence ID" value="NZ_SNYW01000006.1"/>
</dbReference>
<comment type="similarity">
    <text evidence="2">Belongs to the MreD family.</text>
</comment>
<sequence length="172" mass="18891">MIRPTIGQQLDFAWRAALPVTLTLLLLFLTMLPWHLPKLGTVGAACVFVSVFFWSLHQPGLMSMWGALAIGLVHDLMTLAPFGIGLLVILLVHGVAVSRRKAVIALPFLLEWLVFGLVAAGASLLTWLLVSLLHEQFVDLGEALQLFLLAFTCYPPLAAVFAWVERRYISGA</sequence>
<comment type="subcellular location">
    <subcellularLocation>
        <location evidence="1">Cell membrane</location>
        <topology evidence="1">Multi-pass membrane protein</topology>
    </subcellularLocation>
</comment>
<evidence type="ECO:0000256" key="4">
    <source>
        <dbReference type="ARBA" id="ARBA00022692"/>
    </source>
</evidence>
<feature type="transmembrane region" description="Helical" evidence="8">
    <location>
        <begin position="144"/>
        <end position="164"/>
    </location>
</feature>
<feature type="transmembrane region" description="Helical" evidence="8">
    <location>
        <begin position="12"/>
        <end position="32"/>
    </location>
</feature>
<keyword evidence="4 8" id="KW-0812">Transmembrane</keyword>
<keyword evidence="5" id="KW-0133">Cell shape</keyword>
<dbReference type="Proteomes" id="UP000295783">
    <property type="component" value="Unassembled WGS sequence"/>
</dbReference>
<keyword evidence="10" id="KW-1185">Reference proteome</keyword>
<keyword evidence="7 8" id="KW-0472">Membrane</keyword>
<evidence type="ECO:0000256" key="6">
    <source>
        <dbReference type="ARBA" id="ARBA00022989"/>
    </source>
</evidence>
<evidence type="ECO:0000256" key="1">
    <source>
        <dbReference type="ARBA" id="ARBA00004651"/>
    </source>
</evidence>
<feature type="transmembrane region" description="Helical" evidence="8">
    <location>
        <begin position="109"/>
        <end position="132"/>
    </location>
</feature>
<evidence type="ECO:0000256" key="7">
    <source>
        <dbReference type="ARBA" id="ARBA00023136"/>
    </source>
</evidence>
<dbReference type="InterPro" id="IPR007227">
    <property type="entry name" value="Cell_shape_determining_MreD"/>
</dbReference>
<dbReference type="OrthoDB" id="7161178at2"/>
<keyword evidence="6 8" id="KW-1133">Transmembrane helix</keyword>